<evidence type="ECO:0000313" key="8">
    <source>
        <dbReference type="Proteomes" id="UP000523000"/>
    </source>
</evidence>
<dbReference type="PROSITE" id="PS51755">
    <property type="entry name" value="OMPR_PHOB"/>
    <property type="match status" value="1"/>
</dbReference>
<evidence type="ECO:0000256" key="4">
    <source>
        <dbReference type="ARBA" id="ARBA00023163"/>
    </source>
</evidence>
<dbReference type="Pfam" id="PF00486">
    <property type="entry name" value="Trans_reg_C"/>
    <property type="match status" value="1"/>
</dbReference>
<keyword evidence="3 5" id="KW-0238">DNA-binding</keyword>
<keyword evidence="8" id="KW-1185">Reference proteome</keyword>
<dbReference type="InterPro" id="IPR051677">
    <property type="entry name" value="AfsR-DnrI-RedD_regulator"/>
</dbReference>
<dbReference type="AlphaFoldDB" id="A0A839QHX4"/>
<dbReference type="SUPFAM" id="SSF48452">
    <property type="entry name" value="TPR-like"/>
    <property type="match status" value="1"/>
</dbReference>
<evidence type="ECO:0000256" key="5">
    <source>
        <dbReference type="PROSITE-ProRule" id="PRU01091"/>
    </source>
</evidence>
<dbReference type="GO" id="GO:0000160">
    <property type="term" value="P:phosphorelay signal transduction system"/>
    <property type="evidence" value="ECO:0007669"/>
    <property type="project" value="InterPro"/>
</dbReference>
<proteinExistence type="inferred from homology"/>
<evidence type="ECO:0000256" key="2">
    <source>
        <dbReference type="ARBA" id="ARBA00023015"/>
    </source>
</evidence>
<gene>
    <name evidence="7" type="ORF">E9229_001404</name>
</gene>
<dbReference type="InterPro" id="IPR036388">
    <property type="entry name" value="WH-like_DNA-bd_sf"/>
</dbReference>
<keyword evidence="2" id="KW-0805">Transcription regulation</keyword>
<dbReference type="SMART" id="SM01043">
    <property type="entry name" value="BTAD"/>
    <property type="match status" value="1"/>
</dbReference>
<dbReference type="PANTHER" id="PTHR35807:SF1">
    <property type="entry name" value="TRANSCRIPTIONAL REGULATOR REDD"/>
    <property type="match status" value="1"/>
</dbReference>
<name>A0A839QHX4_9MICC</name>
<accession>A0A839QHX4</accession>
<evidence type="ECO:0000256" key="3">
    <source>
        <dbReference type="ARBA" id="ARBA00023125"/>
    </source>
</evidence>
<dbReference type="InterPro" id="IPR005158">
    <property type="entry name" value="BTAD"/>
</dbReference>
<comment type="caution">
    <text evidence="7">The sequence shown here is derived from an EMBL/GenBank/DDBJ whole genome shotgun (WGS) entry which is preliminary data.</text>
</comment>
<dbReference type="PANTHER" id="PTHR35807">
    <property type="entry name" value="TRANSCRIPTIONAL REGULATOR REDD-RELATED"/>
    <property type="match status" value="1"/>
</dbReference>
<dbReference type="EMBL" id="JACHVS010000001">
    <property type="protein sequence ID" value="MBB2995213.1"/>
    <property type="molecule type" value="Genomic_DNA"/>
</dbReference>
<dbReference type="InterPro" id="IPR016032">
    <property type="entry name" value="Sig_transdc_resp-reg_C-effctor"/>
</dbReference>
<sequence length="326" mass="35841">MIASKPKSELNPCRSEVLSVRIFGTLRIRRGDICLDPQQLGGARTRQVLEILLLHLGSPVSKESLIECLWAGHPPSGALNTLESYVCVLRRHIQPGRSKSGPILTTSGGYLLDRSQVDLDLTAFASARAAADRAETDEKAYPLLCAAIELATEPLFGEGPLPEWAERERLSHETLMIQSRILAAETASRLSRPEESVAWATEALSGDRLSERAWTILVMELERAGRTAEALQAYERCRQVFRRELGCSPNPALIGAHARLLQKTSWCGGELSNVFSALMLVDEELRTATAKPSTAEPQLFTPRLHESVHEAVKAVDAFLRWALATA</sequence>
<dbReference type="GO" id="GO:0003677">
    <property type="term" value="F:DNA binding"/>
    <property type="evidence" value="ECO:0007669"/>
    <property type="project" value="UniProtKB-UniRule"/>
</dbReference>
<dbReference type="InterPro" id="IPR011990">
    <property type="entry name" value="TPR-like_helical_dom_sf"/>
</dbReference>
<evidence type="ECO:0000256" key="1">
    <source>
        <dbReference type="ARBA" id="ARBA00005820"/>
    </source>
</evidence>
<dbReference type="Pfam" id="PF03704">
    <property type="entry name" value="BTAD"/>
    <property type="match status" value="1"/>
</dbReference>
<dbReference type="SMART" id="SM00862">
    <property type="entry name" value="Trans_reg_C"/>
    <property type="match status" value="1"/>
</dbReference>
<dbReference type="Proteomes" id="UP000523000">
    <property type="component" value="Unassembled WGS sequence"/>
</dbReference>
<dbReference type="RefSeq" id="WP_183510509.1">
    <property type="nucleotide sequence ID" value="NZ_BAABGK010000022.1"/>
</dbReference>
<feature type="DNA-binding region" description="OmpR/PhoB-type" evidence="5">
    <location>
        <begin position="1"/>
        <end position="114"/>
    </location>
</feature>
<dbReference type="SUPFAM" id="SSF46894">
    <property type="entry name" value="C-terminal effector domain of the bipartite response regulators"/>
    <property type="match status" value="1"/>
</dbReference>
<organism evidence="7 8">
    <name type="scientific">Paeniglutamicibacter cryotolerans</name>
    <dbReference type="NCBI Taxonomy" id="670079"/>
    <lineage>
        <taxon>Bacteria</taxon>
        <taxon>Bacillati</taxon>
        <taxon>Actinomycetota</taxon>
        <taxon>Actinomycetes</taxon>
        <taxon>Micrococcales</taxon>
        <taxon>Micrococcaceae</taxon>
        <taxon>Paeniglutamicibacter</taxon>
    </lineage>
</organism>
<dbReference type="Gene3D" id="1.10.10.10">
    <property type="entry name" value="Winged helix-like DNA-binding domain superfamily/Winged helix DNA-binding domain"/>
    <property type="match status" value="1"/>
</dbReference>
<keyword evidence="4" id="KW-0804">Transcription</keyword>
<dbReference type="GO" id="GO:0006355">
    <property type="term" value="P:regulation of DNA-templated transcription"/>
    <property type="evidence" value="ECO:0007669"/>
    <property type="project" value="InterPro"/>
</dbReference>
<feature type="domain" description="OmpR/PhoB-type" evidence="6">
    <location>
        <begin position="1"/>
        <end position="114"/>
    </location>
</feature>
<dbReference type="Gene3D" id="1.25.40.10">
    <property type="entry name" value="Tetratricopeptide repeat domain"/>
    <property type="match status" value="1"/>
</dbReference>
<protein>
    <submittedName>
        <fullName evidence="7">DNA-binding SARP family transcriptional activator</fullName>
    </submittedName>
</protein>
<reference evidence="7 8" key="1">
    <citation type="submission" date="2020-08" db="EMBL/GenBank/DDBJ databases">
        <title>Sequencing the genomes of 1000 actinobacteria strains.</title>
        <authorList>
            <person name="Klenk H.-P."/>
        </authorList>
    </citation>
    <scope>NUCLEOTIDE SEQUENCE [LARGE SCALE GENOMIC DNA]</scope>
    <source>
        <strain evidence="7 8">DSM 22826</strain>
    </source>
</reference>
<evidence type="ECO:0000313" key="7">
    <source>
        <dbReference type="EMBL" id="MBB2995213.1"/>
    </source>
</evidence>
<dbReference type="InterPro" id="IPR001867">
    <property type="entry name" value="OmpR/PhoB-type_DNA-bd"/>
</dbReference>
<comment type="similarity">
    <text evidence="1">Belongs to the AfsR/DnrI/RedD regulatory family.</text>
</comment>
<evidence type="ECO:0000259" key="6">
    <source>
        <dbReference type="PROSITE" id="PS51755"/>
    </source>
</evidence>